<evidence type="ECO:0000313" key="2">
    <source>
        <dbReference type="EMBL" id="MEB8515228.1"/>
    </source>
</evidence>
<keyword evidence="1" id="KW-1133">Transmembrane helix</keyword>
<keyword evidence="1" id="KW-0812">Transmembrane</keyword>
<name>A0ABU6FT47_9PROT</name>
<comment type="caution">
    <text evidence="2">The sequence shown here is derived from an EMBL/GenBank/DDBJ whole genome shotgun (WGS) entry which is preliminary data.</text>
</comment>
<evidence type="ECO:0000313" key="3">
    <source>
        <dbReference type="Proteomes" id="UP001308776"/>
    </source>
</evidence>
<organism evidence="2 3">
    <name type="scientific">Acidithiobacillus ferriphilus</name>
    <dbReference type="NCBI Taxonomy" id="1689834"/>
    <lineage>
        <taxon>Bacteria</taxon>
        <taxon>Pseudomonadati</taxon>
        <taxon>Pseudomonadota</taxon>
        <taxon>Acidithiobacillia</taxon>
        <taxon>Acidithiobacillales</taxon>
        <taxon>Acidithiobacillaceae</taxon>
        <taxon>Acidithiobacillus</taxon>
    </lineage>
</organism>
<evidence type="ECO:0000256" key="1">
    <source>
        <dbReference type="SAM" id="Phobius"/>
    </source>
</evidence>
<accession>A0ABU6FT47</accession>
<dbReference type="Proteomes" id="UP001308776">
    <property type="component" value="Unassembled WGS sequence"/>
</dbReference>
<dbReference type="RefSeq" id="WP_155735336.1">
    <property type="nucleotide sequence ID" value="NZ_JAAZUC010000044.1"/>
</dbReference>
<dbReference type="EMBL" id="JAQGFR010000266">
    <property type="protein sequence ID" value="MEB8515228.1"/>
    <property type="molecule type" value="Genomic_DNA"/>
</dbReference>
<reference evidence="2 3" key="1">
    <citation type="submission" date="2022-11" db="EMBL/GenBank/DDBJ databases">
        <title>Comparative genomics analysis of Acidithiobacillus ferriphilus.</title>
        <authorList>
            <person name="Ma L."/>
        </authorList>
    </citation>
    <scope>NUCLEOTIDE SEQUENCE [LARGE SCALE GENOMIC DNA]</scope>
    <source>
        <strain evidence="2 3">DY15</strain>
    </source>
</reference>
<keyword evidence="3" id="KW-1185">Reference proteome</keyword>
<gene>
    <name evidence="2" type="ORF">OW717_14420</name>
</gene>
<feature type="transmembrane region" description="Helical" evidence="1">
    <location>
        <begin position="20"/>
        <end position="40"/>
    </location>
</feature>
<keyword evidence="1" id="KW-0472">Membrane</keyword>
<sequence length="123" mass="14161">MRNNPNEHYSLYDHMDVFGARVRGVFYLYSCLLTFFSYLIERRMIPAHIEQVYRQFWLLKTVINTVDKLVEAFLLAFSGAPWKVPSRQALRFSMAPCIDNNFLFAGSGNALRVSAFPSVSIEG</sequence>
<protein>
    <recommendedName>
        <fullName evidence="4">Transposase</fullName>
    </recommendedName>
</protein>
<evidence type="ECO:0008006" key="4">
    <source>
        <dbReference type="Google" id="ProtNLM"/>
    </source>
</evidence>
<proteinExistence type="predicted"/>